<keyword evidence="5" id="KW-0611">Plant defense</keyword>
<feature type="domain" description="R13L1/DRL21-like LRR repeat region" evidence="11">
    <location>
        <begin position="692"/>
        <end position="814"/>
    </location>
</feature>
<evidence type="ECO:0000259" key="9">
    <source>
        <dbReference type="Pfam" id="PF18052"/>
    </source>
</evidence>
<evidence type="ECO:0000256" key="6">
    <source>
        <dbReference type="ARBA" id="ARBA00022840"/>
    </source>
</evidence>
<dbReference type="GO" id="GO:0042742">
    <property type="term" value="P:defense response to bacterium"/>
    <property type="evidence" value="ECO:0007669"/>
    <property type="project" value="UniProtKB-ARBA"/>
</dbReference>
<dbReference type="PANTHER" id="PTHR36766:SF40">
    <property type="entry name" value="DISEASE RESISTANCE PROTEIN RGA3"/>
    <property type="match status" value="1"/>
</dbReference>
<feature type="region of interest" description="Disordered" evidence="7">
    <location>
        <begin position="65"/>
        <end position="86"/>
    </location>
</feature>
<evidence type="ECO:0000259" key="8">
    <source>
        <dbReference type="Pfam" id="PF00931"/>
    </source>
</evidence>
<dbReference type="InterPro" id="IPR036388">
    <property type="entry name" value="WH-like_DNA-bd_sf"/>
</dbReference>
<dbReference type="AlphaFoldDB" id="A0A5P1EP01"/>
<dbReference type="Pfam" id="PF18052">
    <property type="entry name" value="Rx_N"/>
    <property type="match status" value="1"/>
</dbReference>
<name>A0A5P1EP01_ASPOF</name>
<evidence type="ECO:0000313" key="13">
    <source>
        <dbReference type="Proteomes" id="UP000243459"/>
    </source>
</evidence>
<dbReference type="InterPro" id="IPR056789">
    <property type="entry name" value="LRR_R13L1-DRL21"/>
</dbReference>
<gene>
    <name evidence="12" type="ORF">A4U43_C06F6080</name>
</gene>
<feature type="domain" description="Disease resistance protein winged helix" evidence="10">
    <location>
        <begin position="449"/>
        <end position="515"/>
    </location>
</feature>
<evidence type="ECO:0000256" key="7">
    <source>
        <dbReference type="SAM" id="MobiDB-lite"/>
    </source>
</evidence>
<dbReference type="Gene3D" id="1.20.5.4130">
    <property type="match status" value="1"/>
</dbReference>
<dbReference type="GO" id="GO:0043531">
    <property type="term" value="F:ADP binding"/>
    <property type="evidence" value="ECO:0007669"/>
    <property type="project" value="InterPro"/>
</dbReference>
<dbReference type="OMA" id="SCHELAD"/>
<evidence type="ECO:0000259" key="11">
    <source>
        <dbReference type="Pfam" id="PF25019"/>
    </source>
</evidence>
<feature type="domain" description="Disease resistance N-terminal" evidence="9">
    <location>
        <begin position="2"/>
        <end position="68"/>
    </location>
</feature>
<feature type="domain" description="NB-ARC" evidence="8">
    <location>
        <begin position="183"/>
        <end position="362"/>
    </location>
</feature>
<feature type="compositionally biased region" description="Basic and acidic residues" evidence="7">
    <location>
        <begin position="65"/>
        <end position="81"/>
    </location>
</feature>
<feature type="compositionally biased region" description="Polar residues" evidence="7">
    <location>
        <begin position="143"/>
        <end position="158"/>
    </location>
</feature>
<protein>
    <recommendedName>
        <fullName evidence="14">NB-ARC domain-containing protein</fullName>
    </recommendedName>
</protein>
<evidence type="ECO:0008006" key="14">
    <source>
        <dbReference type="Google" id="ProtNLM"/>
    </source>
</evidence>
<dbReference type="Gene3D" id="3.80.10.10">
    <property type="entry name" value="Ribonuclease Inhibitor"/>
    <property type="match status" value="2"/>
</dbReference>
<organism evidence="12 13">
    <name type="scientific">Asparagus officinalis</name>
    <name type="common">Garden asparagus</name>
    <dbReference type="NCBI Taxonomy" id="4686"/>
    <lineage>
        <taxon>Eukaryota</taxon>
        <taxon>Viridiplantae</taxon>
        <taxon>Streptophyta</taxon>
        <taxon>Embryophyta</taxon>
        <taxon>Tracheophyta</taxon>
        <taxon>Spermatophyta</taxon>
        <taxon>Magnoliopsida</taxon>
        <taxon>Liliopsida</taxon>
        <taxon>Asparagales</taxon>
        <taxon>Asparagaceae</taxon>
        <taxon>Asparagoideae</taxon>
        <taxon>Asparagus</taxon>
    </lineage>
</organism>
<evidence type="ECO:0000256" key="2">
    <source>
        <dbReference type="ARBA" id="ARBA00022614"/>
    </source>
</evidence>
<sequence>MKDELQRLNDAVPRILAVVEMAESGQQEITGALKKWLWQLKDALDEAENVLDELDYLKLQKQVEGKASEHEKASGSKEHGYSGRGKVRGFLSESTRKVGEAFKSDPTLERLRGAVKRLDEVAAGVGDFISTLQLLEFQRLHQQHQTQSTVPDSETGSGPTEIRVPDRNAGPDLTEGKVFGRDEEREELLEWLKKDESSTSVSLFSIIGLGGVGKTTLTQLVYKDDSLTNSFDHKIWVTVSTHFDVEKVMADIIEFAETKRPKVTELPALQKALKKLASSGKFLLVLDDAWNGDNRSGWGKLFAPLTSGHKGSKILLTTRSVTVAKMAASALGALGGSRNEPMKLKPLDDDKFLSLFNQYAFAGVDSCDYRKLESIGKKIARRLGGLPLAAKTIGALLNTELDDRHWNGILHADNISDQAQKRDGVMTVLMLSYHHLPMHLRPCFAYCSIFPQDYEFNKDDLVFMWMALGLIQKSSHQTLEDTGRGYFDYLVKLSLLEQLQYSDGYNMHDLLHDLARKVSDGDCFRFVGDMSIDKIPNTVRHLHFETDKLDLLKDVGKWKNLRTLVLVFRGYVNEHAKAFEDAFKSLESIRVLRLDVDGMNVLPEAIGNLRHIRYLSICHQISRLPSSFCRLYQLQVLVCRHDSTATETVLGLNNLISLRHLIPCGAYYEKIEGIGSLTSLQGLSFAAEAYKLSELKEMRDLRELKIRGLESHNHHEEVSTIELHRKKNLLKLELVRFDDSDVADEYEQMFDRLQPPDGLRELKINGYQGARSPCWMDPDLLINLERVSLECGRAWKHLPSLGKLPYLTRLTLSALPSLQQINCEGGFQQLKQLSIYDCEQWEEWCGLEAEAVPWCPLLKELVIRKCPRLKALPPLPLGLQSLELEDVGLSDSPTFWVGSSCGLFRHHLTSLRALWIENCPKLRMSPDTVTPVDCFALPSLRSLWLVDCGGSDGLTPALLMQGSLTSLLALALRGANHITAFPFEVECRRFTSLRVLRLTGCDELASVECPKLVQAAAAATPASIIKREEEQGFTSTVEELEIDDPFLLHVEPLRKLTSVRRLEIGDGSHLEAALAEPWLLQNSTSLRSLYLWGKAKILPSSLQTLSSLEYLTLGEACDLQSLPQLPLSLRTLMIGGCNETLKERCRENEGADWPNIQTHPRIYP</sequence>
<keyword evidence="2" id="KW-0433">Leucine-rich repeat</keyword>
<dbReference type="Gramene" id="ONK66281">
    <property type="protein sequence ID" value="ONK66281"/>
    <property type="gene ID" value="A4U43_C06F6080"/>
</dbReference>
<dbReference type="GO" id="GO:0005524">
    <property type="term" value="F:ATP binding"/>
    <property type="evidence" value="ECO:0007669"/>
    <property type="project" value="UniProtKB-KW"/>
</dbReference>
<dbReference type="EMBL" id="CM007386">
    <property type="protein sequence ID" value="ONK66281.1"/>
    <property type="molecule type" value="Genomic_DNA"/>
</dbReference>
<evidence type="ECO:0000256" key="5">
    <source>
        <dbReference type="ARBA" id="ARBA00022821"/>
    </source>
</evidence>
<evidence type="ECO:0000313" key="12">
    <source>
        <dbReference type="EMBL" id="ONK66281.1"/>
    </source>
</evidence>
<dbReference type="PRINTS" id="PR00364">
    <property type="entry name" value="DISEASERSIST"/>
</dbReference>
<evidence type="ECO:0000259" key="10">
    <source>
        <dbReference type="Pfam" id="PF23559"/>
    </source>
</evidence>
<keyword evidence="13" id="KW-1185">Reference proteome</keyword>
<dbReference type="Gene3D" id="3.40.50.300">
    <property type="entry name" value="P-loop containing nucleotide triphosphate hydrolases"/>
    <property type="match status" value="1"/>
</dbReference>
<dbReference type="Gene3D" id="1.10.10.10">
    <property type="entry name" value="Winged helix-like DNA-binding domain superfamily/Winged helix DNA-binding domain"/>
    <property type="match status" value="1"/>
</dbReference>
<dbReference type="FunFam" id="1.10.10.10:FF:000322">
    <property type="entry name" value="Probable disease resistance protein At1g63360"/>
    <property type="match status" value="1"/>
</dbReference>
<dbReference type="GO" id="GO:0009626">
    <property type="term" value="P:plant-type hypersensitive response"/>
    <property type="evidence" value="ECO:0007669"/>
    <property type="project" value="UniProtKB-ARBA"/>
</dbReference>
<keyword evidence="3" id="KW-0677">Repeat</keyword>
<dbReference type="SUPFAM" id="SSF52058">
    <property type="entry name" value="L domain-like"/>
    <property type="match status" value="2"/>
</dbReference>
<accession>A0A5P1EP01</accession>
<keyword evidence="4" id="KW-0547">Nucleotide-binding</keyword>
<dbReference type="PANTHER" id="PTHR36766">
    <property type="entry name" value="PLANT BROAD-SPECTRUM MILDEW RESISTANCE PROTEIN RPW8"/>
    <property type="match status" value="1"/>
</dbReference>
<dbReference type="Pfam" id="PF23559">
    <property type="entry name" value="WHD_DRP"/>
    <property type="match status" value="1"/>
</dbReference>
<dbReference type="InterPro" id="IPR042197">
    <property type="entry name" value="Apaf_helical"/>
</dbReference>
<dbReference type="InterPro" id="IPR041118">
    <property type="entry name" value="Rx_N"/>
</dbReference>
<feature type="region of interest" description="Disordered" evidence="7">
    <location>
        <begin position="143"/>
        <end position="176"/>
    </location>
</feature>
<dbReference type="InterPro" id="IPR058922">
    <property type="entry name" value="WHD_DRP"/>
</dbReference>
<evidence type="ECO:0000256" key="4">
    <source>
        <dbReference type="ARBA" id="ARBA00022741"/>
    </source>
</evidence>
<dbReference type="InterPro" id="IPR032675">
    <property type="entry name" value="LRR_dom_sf"/>
</dbReference>
<dbReference type="SUPFAM" id="SSF52540">
    <property type="entry name" value="P-loop containing nucleoside triphosphate hydrolases"/>
    <property type="match status" value="1"/>
</dbReference>
<evidence type="ECO:0000256" key="1">
    <source>
        <dbReference type="ARBA" id="ARBA00008894"/>
    </source>
</evidence>
<dbReference type="Proteomes" id="UP000243459">
    <property type="component" value="Chromosome 6"/>
</dbReference>
<keyword evidence="6" id="KW-0067">ATP-binding</keyword>
<comment type="similarity">
    <text evidence="1">Belongs to the disease resistance NB-LRR family.</text>
</comment>
<evidence type="ECO:0000256" key="3">
    <source>
        <dbReference type="ARBA" id="ARBA00022737"/>
    </source>
</evidence>
<dbReference type="GO" id="GO:0002758">
    <property type="term" value="P:innate immune response-activating signaling pathway"/>
    <property type="evidence" value="ECO:0007669"/>
    <property type="project" value="UniProtKB-ARBA"/>
</dbReference>
<proteinExistence type="inferred from homology"/>
<reference evidence="13" key="1">
    <citation type="journal article" date="2017" name="Nat. Commun.">
        <title>The asparagus genome sheds light on the origin and evolution of a young Y chromosome.</title>
        <authorList>
            <person name="Harkess A."/>
            <person name="Zhou J."/>
            <person name="Xu C."/>
            <person name="Bowers J.E."/>
            <person name="Van der Hulst R."/>
            <person name="Ayyampalayam S."/>
            <person name="Mercati F."/>
            <person name="Riccardi P."/>
            <person name="McKain M.R."/>
            <person name="Kakrana A."/>
            <person name="Tang H."/>
            <person name="Ray J."/>
            <person name="Groenendijk J."/>
            <person name="Arikit S."/>
            <person name="Mathioni S.M."/>
            <person name="Nakano M."/>
            <person name="Shan H."/>
            <person name="Telgmann-Rauber A."/>
            <person name="Kanno A."/>
            <person name="Yue Z."/>
            <person name="Chen H."/>
            <person name="Li W."/>
            <person name="Chen Y."/>
            <person name="Xu X."/>
            <person name="Zhang Y."/>
            <person name="Luo S."/>
            <person name="Chen H."/>
            <person name="Gao J."/>
            <person name="Mao Z."/>
            <person name="Pires J.C."/>
            <person name="Luo M."/>
            <person name="Kudrna D."/>
            <person name="Wing R.A."/>
            <person name="Meyers B.C."/>
            <person name="Yi K."/>
            <person name="Kong H."/>
            <person name="Lavrijsen P."/>
            <person name="Sunseri F."/>
            <person name="Falavigna A."/>
            <person name="Ye Y."/>
            <person name="Leebens-Mack J.H."/>
            <person name="Chen G."/>
        </authorList>
    </citation>
    <scope>NUCLEOTIDE SEQUENCE [LARGE SCALE GENOMIC DNA]</scope>
    <source>
        <strain evidence="13">cv. DH0086</strain>
    </source>
</reference>
<dbReference type="Pfam" id="PF25019">
    <property type="entry name" value="LRR_R13L1-DRL21"/>
    <property type="match status" value="1"/>
</dbReference>
<dbReference type="Pfam" id="PF00931">
    <property type="entry name" value="NB-ARC"/>
    <property type="match status" value="1"/>
</dbReference>
<dbReference type="Gene3D" id="1.10.8.430">
    <property type="entry name" value="Helical domain of apoptotic protease-activating factors"/>
    <property type="match status" value="1"/>
</dbReference>
<dbReference type="InterPro" id="IPR027417">
    <property type="entry name" value="P-loop_NTPase"/>
</dbReference>
<dbReference type="InterPro" id="IPR002182">
    <property type="entry name" value="NB-ARC"/>
</dbReference>